<dbReference type="RefSeq" id="WP_289365155.1">
    <property type="nucleotide sequence ID" value="NZ_JAUCBP010000007.1"/>
</dbReference>
<keyword evidence="1" id="KW-0732">Signal</keyword>
<name>A0ABT7SXZ0_9ALTE</name>
<evidence type="ECO:0000313" key="3">
    <source>
        <dbReference type="Proteomes" id="UP001234343"/>
    </source>
</evidence>
<organism evidence="2 3">
    <name type="scientific">Alteromonas arenosi</name>
    <dbReference type="NCBI Taxonomy" id="3055817"/>
    <lineage>
        <taxon>Bacteria</taxon>
        <taxon>Pseudomonadati</taxon>
        <taxon>Pseudomonadota</taxon>
        <taxon>Gammaproteobacteria</taxon>
        <taxon>Alteromonadales</taxon>
        <taxon>Alteromonadaceae</taxon>
        <taxon>Alteromonas/Salinimonas group</taxon>
        <taxon>Alteromonas</taxon>
    </lineage>
</organism>
<feature type="signal peptide" evidence="1">
    <location>
        <begin position="1"/>
        <end position="21"/>
    </location>
</feature>
<evidence type="ECO:0000313" key="2">
    <source>
        <dbReference type="EMBL" id="MDM7860869.1"/>
    </source>
</evidence>
<dbReference type="InterPro" id="IPR022562">
    <property type="entry name" value="DUF3466"/>
</dbReference>
<accession>A0ABT7SXZ0</accession>
<proteinExistence type="predicted"/>
<sequence>MKFSRLAVAATIAFSASSINAAQYRLEPLPLDTVSINHFAQAIADDGTVVATTQNEFNPPIDLTLLDFDSESLINLLTDVDAARAGNFNLADYTTLVNLLLSARANNSVTLQRLAEFRSYFVTGAEYDLIPGLDIVTETFDDYTNSVNVRARDILGSSTVVGSSDAPYLTVDYVNADGDEQTFVLSDHITRGFVEVNGVTTGLTSVETRLGGYSEAYAINSNMQVAGFGATELYGSGVDLIDTCADPEVRGDIPEELCLRNIRETGAGTTNALRASARTRPHIWQLDVNGAVINVETYDLLFTPEENDTFNYIARAFDINDAGIAVGDSMTGEGVVVTRPGSSFGQTEAQLVATMYSNGVTTELLPREENQLSNALLINDDYIVGTVTRESNGVSRETLFVYDLATETVEYPSGFFSTAGTTPRAINDNNIIVGESEVEASVETVREKNAFMFNIDTQEFINLNTLIECDSEYTLVDAVDINNNNEIVVNARLRAPSKEVNGEPVLNDAGETTLVDTVYAVKLIPIPNGEIDDCQFEVEVIERQGASWNFGLVALLLAMIVRRRRKV</sequence>
<evidence type="ECO:0000256" key="1">
    <source>
        <dbReference type="SAM" id="SignalP"/>
    </source>
</evidence>
<protein>
    <submittedName>
        <fullName evidence="2">DUF3466 family protein</fullName>
    </submittedName>
</protein>
<reference evidence="2 3" key="1">
    <citation type="submission" date="2023-06" db="EMBL/GenBank/DDBJ databases">
        <title>Alteromonas sp. ASW11-36 isolated from intertidal sand.</title>
        <authorList>
            <person name="Li Y."/>
        </authorList>
    </citation>
    <scope>NUCLEOTIDE SEQUENCE [LARGE SCALE GENOMIC DNA]</scope>
    <source>
        <strain evidence="2 3">ASW11-36</strain>
    </source>
</reference>
<dbReference type="Pfam" id="PF11949">
    <property type="entry name" value="DUF3466"/>
    <property type="match status" value="1"/>
</dbReference>
<dbReference type="EMBL" id="JAUCBP010000007">
    <property type="protein sequence ID" value="MDM7860869.1"/>
    <property type="molecule type" value="Genomic_DNA"/>
</dbReference>
<feature type="chain" id="PRO_5047492465" evidence="1">
    <location>
        <begin position="22"/>
        <end position="567"/>
    </location>
</feature>
<keyword evidence="3" id="KW-1185">Reference proteome</keyword>
<gene>
    <name evidence="2" type="ORF">QTP81_09705</name>
</gene>
<dbReference type="Proteomes" id="UP001234343">
    <property type="component" value="Unassembled WGS sequence"/>
</dbReference>
<comment type="caution">
    <text evidence="2">The sequence shown here is derived from an EMBL/GenBank/DDBJ whole genome shotgun (WGS) entry which is preliminary data.</text>
</comment>